<keyword evidence="8 11" id="KW-1133">Transmembrane helix</keyword>
<evidence type="ECO:0000256" key="3">
    <source>
        <dbReference type="ARBA" id="ARBA00022692"/>
    </source>
</evidence>
<dbReference type="RefSeq" id="XP_015607302.1">
    <property type="nucleotide sequence ID" value="XM_015751816.2"/>
</dbReference>
<comment type="subcellular location">
    <subcellularLocation>
        <location evidence="1">Membrane</location>
        <topology evidence="1">Multi-pass membrane protein</topology>
    </subcellularLocation>
</comment>
<organism evidence="14 15">
    <name type="scientific">Cephus cinctus</name>
    <name type="common">Wheat stem sawfly</name>
    <dbReference type="NCBI Taxonomy" id="211228"/>
    <lineage>
        <taxon>Eukaryota</taxon>
        <taxon>Metazoa</taxon>
        <taxon>Ecdysozoa</taxon>
        <taxon>Arthropoda</taxon>
        <taxon>Hexapoda</taxon>
        <taxon>Insecta</taxon>
        <taxon>Pterygota</taxon>
        <taxon>Neoptera</taxon>
        <taxon>Endopterygota</taxon>
        <taxon>Hymenoptera</taxon>
        <taxon>Cephoidea</taxon>
        <taxon>Cephidae</taxon>
        <taxon>Cephus</taxon>
    </lineage>
</organism>
<dbReference type="Proteomes" id="UP000694920">
    <property type="component" value="Unplaced"/>
</dbReference>
<dbReference type="SUPFAM" id="SSF57850">
    <property type="entry name" value="RING/U-box"/>
    <property type="match status" value="1"/>
</dbReference>
<feature type="transmembrane region" description="Helical" evidence="11">
    <location>
        <begin position="151"/>
        <end position="174"/>
    </location>
</feature>
<evidence type="ECO:0000256" key="8">
    <source>
        <dbReference type="ARBA" id="ARBA00022989"/>
    </source>
</evidence>
<dbReference type="KEGG" id="ccin:107273526"/>
<dbReference type="InterPro" id="IPR011016">
    <property type="entry name" value="Znf_RING-CH"/>
</dbReference>
<dbReference type="SMART" id="SM00744">
    <property type="entry name" value="RINGv"/>
    <property type="match status" value="1"/>
</dbReference>
<dbReference type="InterPro" id="IPR001841">
    <property type="entry name" value="Znf_RING"/>
</dbReference>
<feature type="transmembrane region" description="Helical" evidence="11">
    <location>
        <begin position="116"/>
        <end position="139"/>
    </location>
</feature>
<keyword evidence="2" id="KW-0808">Transferase</keyword>
<evidence type="ECO:0000256" key="1">
    <source>
        <dbReference type="ARBA" id="ARBA00004141"/>
    </source>
</evidence>
<feature type="domain" description="RING-type" evidence="12">
    <location>
        <begin position="39"/>
        <end position="85"/>
    </location>
</feature>
<keyword evidence="4" id="KW-0479">Metal-binding</keyword>
<evidence type="ECO:0000256" key="7">
    <source>
        <dbReference type="ARBA" id="ARBA00022833"/>
    </source>
</evidence>
<dbReference type="InterPro" id="IPR013083">
    <property type="entry name" value="Znf_RING/FYVE/PHD"/>
</dbReference>
<dbReference type="GO" id="GO:0016020">
    <property type="term" value="C:membrane"/>
    <property type="evidence" value="ECO:0007669"/>
    <property type="project" value="UniProtKB-SubCell"/>
</dbReference>
<dbReference type="GO" id="GO:0016567">
    <property type="term" value="P:protein ubiquitination"/>
    <property type="evidence" value="ECO:0007669"/>
    <property type="project" value="TreeGrafter"/>
</dbReference>
<dbReference type="Pfam" id="PF12906">
    <property type="entry name" value="RINGv"/>
    <property type="match status" value="1"/>
</dbReference>
<dbReference type="PROSITE" id="PS50089">
    <property type="entry name" value="ZF_RING_2"/>
    <property type="match status" value="1"/>
</dbReference>
<keyword evidence="14" id="KW-1185">Reference proteome</keyword>
<evidence type="ECO:0000256" key="11">
    <source>
        <dbReference type="SAM" id="Phobius"/>
    </source>
</evidence>
<keyword evidence="7" id="KW-0862">Zinc</keyword>
<evidence type="ECO:0000256" key="2">
    <source>
        <dbReference type="ARBA" id="ARBA00022679"/>
    </source>
</evidence>
<keyword evidence="6" id="KW-0833">Ubl conjugation pathway</keyword>
<evidence type="ECO:0000313" key="15">
    <source>
        <dbReference type="RefSeq" id="XP_015607302.1"/>
    </source>
</evidence>
<reference evidence="15" key="1">
    <citation type="submission" date="2025-08" db="UniProtKB">
        <authorList>
            <consortium name="RefSeq"/>
        </authorList>
    </citation>
    <scope>IDENTIFICATION</scope>
</reference>
<accession>A0AAJ7FTD3</accession>
<sequence length="252" mass="28697">MESPECSSVLTEPRTTVPSSFCRRNTMTPDKQSSASLYCRICHEDGSSEELVDPCKCSGTLALVHTGCLEKWLSTSNKNRCEICKYPYVLQRTNKSFSEWWSSRNAYGPQGIAGDFICLMVLTPLCVAATYLCGIGANAYSRLGFWEGTGLAILCFMLVATYSLWLIVTIRFHFKSWRQWRQRNQDVKLLVKHKMADGLESKYLDNNIKEEEVRINTLERLSTIFRLISWLGLPFGYTNDPSFDVQQHASLV</sequence>
<proteinExistence type="predicted"/>
<dbReference type="GO" id="GO:0008270">
    <property type="term" value="F:zinc ion binding"/>
    <property type="evidence" value="ECO:0007669"/>
    <property type="project" value="UniProtKB-KW"/>
</dbReference>
<keyword evidence="9 11" id="KW-0472">Membrane</keyword>
<dbReference type="AlphaFoldDB" id="A0AAJ7FTD3"/>
<evidence type="ECO:0000256" key="4">
    <source>
        <dbReference type="ARBA" id="ARBA00022723"/>
    </source>
</evidence>
<evidence type="ECO:0000256" key="10">
    <source>
        <dbReference type="PROSITE-ProRule" id="PRU00175"/>
    </source>
</evidence>
<feature type="domain" description="RING-CH-type" evidence="13">
    <location>
        <begin position="31"/>
        <end position="91"/>
    </location>
</feature>
<keyword evidence="3 11" id="KW-0812">Transmembrane</keyword>
<evidence type="ECO:0000313" key="14">
    <source>
        <dbReference type="Proteomes" id="UP000694920"/>
    </source>
</evidence>
<evidence type="ECO:0000259" key="13">
    <source>
        <dbReference type="PROSITE" id="PS51292"/>
    </source>
</evidence>
<dbReference type="PANTHER" id="PTHR46065">
    <property type="entry name" value="E3 UBIQUITIN-PROTEIN LIGASE MARCH 2/3 FAMILY MEMBER"/>
    <property type="match status" value="1"/>
</dbReference>
<evidence type="ECO:0000259" key="12">
    <source>
        <dbReference type="PROSITE" id="PS50089"/>
    </source>
</evidence>
<name>A0AAJ7FTD3_CEPCN</name>
<dbReference type="GO" id="GO:0004842">
    <property type="term" value="F:ubiquitin-protein transferase activity"/>
    <property type="evidence" value="ECO:0007669"/>
    <property type="project" value="TreeGrafter"/>
</dbReference>
<dbReference type="Gene3D" id="3.30.40.10">
    <property type="entry name" value="Zinc/RING finger domain, C3HC4 (zinc finger)"/>
    <property type="match status" value="1"/>
</dbReference>
<evidence type="ECO:0000256" key="9">
    <source>
        <dbReference type="ARBA" id="ARBA00023136"/>
    </source>
</evidence>
<evidence type="ECO:0000256" key="5">
    <source>
        <dbReference type="ARBA" id="ARBA00022771"/>
    </source>
</evidence>
<dbReference type="PROSITE" id="PS51292">
    <property type="entry name" value="ZF_RING_CH"/>
    <property type="match status" value="1"/>
</dbReference>
<evidence type="ECO:0000256" key="6">
    <source>
        <dbReference type="ARBA" id="ARBA00022786"/>
    </source>
</evidence>
<dbReference type="PANTHER" id="PTHR46065:SF3">
    <property type="entry name" value="FI20425P1"/>
    <property type="match status" value="1"/>
</dbReference>
<keyword evidence="5 10" id="KW-0863">Zinc-finger</keyword>
<dbReference type="GeneID" id="107273526"/>
<gene>
    <name evidence="15" type="primary">LOC107273526</name>
</gene>
<protein>
    <submittedName>
        <fullName evidence="15">E3 ubiquitin-protein ligase MARCH2 isoform X1</fullName>
    </submittedName>
</protein>